<dbReference type="Pfam" id="PF00089">
    <property type="entry name" value="Trypsin"/>
    <property type="match status" value="1"/>
</dbReference>
<dbReference type="InterPro" id="IPR018114">
    <property type="entry name" value="TRYPSIN_HIS"/>
</dbReference>
<dbReference type="InterPro" id="IPR033116">
    <property type="entry name" value="TRYPSIN_SER"/>
</dbReference>
<accession>A0ABY4QRZ2</accession>
<protein>
    <submittedName>
        <fullName evidence="2">S1 family peptidase</fullName>
    </submittedName>
</protein>
<proteinExistence type="predicted"/>
<feature type="domain" description="Peptidase S1" evidence="1">
    <location>
        <begin position="26"/>
        <end position="187"/>
    </location>
</feature>
<sequence length="210" mass="22848">MQYDVFADHSWSSCSVGFPAWNNAGTRYFISAGHCFRTESGSHYVHPDGTGIYIYTPTDHTHPIGFERSFTIPSNGWYDDVSLVEMYPGKTLHGEGWQHIPDNPTTAAVGDKACLIGFRHNKTNCGTVTQTDASLTETGYPWNSMATRASYCSHPGDSGGAIYNDHGALGIEITGSKHNEPGTPGACRSAFIPIDRALKVLRKSIPSLSF</sequence>
<keyword evidence="3" id="KW-1185">Reference proteome</keyword>
<dbReference type="RefSeq" id="WP_219070622.1">
    <property type="nucleotide sequence ID" value="NZ_CAJUXY010000101.1"/>
</dbReference>
<name>A0ABY4QRZ2_9MYCO</name>
<gene>
    <name evidence="2" type="ORF">M5I08_24880</name>
</gene>
<dbReference type="CDD" id="cd21112">
    <property type="entry name" value="alphaLP-like"/>
    <property type="match status" value="1"/>
</dbReference>
<dbReference type="PROSITE" id="PS00134">
    <property type="entry name" value="TRYPSIN_HIS"/>
    <property type="match status" value="1"/>
</dbReference>
<evidence type="ECO:0000259" key="1">
    <source>
        <dbReference type="Pfam" id="PF00089"/>
    </source>
</evidence>
<evidence type="ECO:0000313" key="3">
    <source>
        <dbReference type="Proteomes" id="UP001056610"/>
    </source>
</evidence>
<dbReference type="InterPro" id="IPR001254">
    <property type="entry name" value="Trypsin_dom"/>
</dbReference>
<organism evidence="2 3">
    <name type="scientific">Candidatus Mycobacterium methanotrophicum</name>
    <dbReference type="NCBI Taxonomy" id="2943498"/>
    <lineage>
        <taxon>Bacteria</taxon>
        <taxon>Bacillati</taxon>
        <taxon>Actinomycetota</taxon>
        <taxon>Actinomycetes</taxon>
        <taxon>Mycobacteriales</taxon>
        <taxon>Mycobacteriaceae</taxon>
        <taxon>Mycobacterium</taxon>
    </lineage>
</organism>
<reference evidence="2" key="1">
    <citation type="submission" date="2022-05" db="EMBL/GenBank/DDBJ databases">
        <title>A methanotrophic Mycobacterium dominates a cave microbial ecosystem.</title>
        <authorList>
            <person name="Van Spanning R.J.M."/>
            <person name="Guan Q."/>
            <person name="Melkonian C."/>
            <person name="Gallant J."/>
            <person name="Polerecky L."/>
            <person name="Flot J.-F."/>
            <person name="Brandt B.W."/>
            <person name="Braster M."/>
            <person name="Iturbe Espinoza P."/>
            <person name="Aerts J."/>
            <person name="Meima-Franke M."/>
            <person name="Piersma S.R."/>
            <person name="Bunduc C."/>
            <person name="Ummels R."/>
            <person name="Pain A."/>
            <person name="Fleming E.J."/>
            <person name="van der Wel N."/>
            <person name="Gherman V.D."/>
            <person name="Sarbu S.M."/>
            <person name="Bodelier P.L.E."/>
            <person name="Bitter W."/>
        </authorList>
    </citation>
    <scope>NUCLEOTIDE SEQUENCE</scope>
    <source>
        <strain evidence="2">Sulfur Cave</strain>
        <plasmid evidence="2">unnamed</plasmid>
    </source>
</reference>
<evidence type="ECO:0000313" key="2">
    <source>
        <dbReference type="EMBL" id="UQX13444.1"/>
    </source>
</evidence>
<geneLocation type="plasmid" evidence="2 3">
    <name>unnamed</name>
</geneLocation>
<dbReference type="PROSITE" id="PS00135">
    <property type="entry name" value="TRYPSIN_SER"/>
    <property type="match status" value="1"/>
</dbReference>
<dbReference type="EMBL" id="CP097321">
    <property type="protein sequence ID" value="UQX13444.1"/>
    <property type="molecule type" value="Genomic_DNA"/>
</dbReference>
<keyword evidence="2" id="KW-0614">Plasmid</keyword>
<dbReference type="Proteomes" id="UP001056610">
    <property type="component" value="Plasmid unnamed"/>
</dbReference>